<proteinExistence type="inferred from homology"/>
<dbReference type="Proteomes" id="UP000002218">
    <property type="component" value="Chromosome"/>
</dbReference>
<organism evidence="3 4">
    <name type="scientific">Nakamurella multipartita (strain ATCC 700099 / DSM 44233 / CIP 104796 / JCM 9543 / NBRC 105858 / Y-104)</name>
    <name type="common">Microsphaera multipartita</name>
    <dbReference type="NCBI Taxonomy" id="479431"/>
    <lineage>
        <taxon>Bacteria</taxon>
        <taxon>Bacillati</taxon>
        <taxon>Actinomycetota</taxon>
        <taxon>Actinomycetes</taxon>
        <taxon>Nakamurellales</taxon>
        <taxon>Nakamurellaceae</taxon>
        <taxon>Nakamurella</taxon>
    </lineage>
</organism>
<dbReference type="PRINTS" id="PR00080">
    <property type="entry name" value="SDRFAMILY"/>
</dbReference>
<dbReference type="InterPro" id="IPR002347">
    <property type="entry name" value="SDR_fam"/>
</dbReference>
<dbReference type="SUPFAM" id="SSF51735">
    <property type="entry name" value="NAD(P)-binding Rossmann-fold domains"/>
    <property type="match status" value="1"/>
</dbReference>
<keyword evidence="4" id="KW-1185">Reference proteome</keyword>
<dbReference type="PROSITE" id="PS00061">
    <property type="entry name" value="ADH_SHORT"/>
    <property type="match status" value="1"/>
</dbReference>
<comment type="similarity">
    <text evidence="1 2">Belongs to the short-chain dehydrogenases/reductases (SDR) family.</text>
</comment>
<evidence type="ECO:0000313" key="3">
    <source>
        <dbReference type="EMBL" id="ACV77111.1"/>
    </source>
</evidence>
<dbReference type="AlphaFoldDB" id="C8X8D5"/>
<evidence type="ECO:0000256" key="2">
    <source>
        <dbReference type="RuleBase" id="RU000363"/>
    </source>
</evidence>
<protein>
    <submittedName>
        <fullName evidence="3">Short-chain dehydrogenase/reductase SDR</fullName>
    </submittedName>
</protein>
<dbReference type="InParanoid" id="C8X8D5"/>
<dbReference type="GO" id="GO:0032787">
    <property type="term" value="P:monocarboxylic acid metabolic process"/>
    <property type="evidence" value="ECO:0007669"/>
    <property type="project" value="UniProtKB-ARBA"/>
</dbReference>
<dbReference type="KEGG" id="nml:Namu_0697"/>
<dbReference type="Gene3D" id="3.40.50.720">
    <property type="entry name" value="NAD(P)-binding Rossmann-like Domain"/>
    <property type="match status" value="1"/>
</dbReference>
<dbReference type="eggNOG" id="COG0300">
    <property type="taxonomic scope" value="Bacteria"/>
</dbReference>
<dbReference type="OrthoDB" id="9792003at2"/>
<reference evidence="4" key="1">
    <citation type="submission" date="2009-09" db="EMBL/GenBank/DDBJ databases">
        <title>The complete genome of Nakamurella multipartita DSM 44233.</title>
        <authorList>
            <consortium name="US DOE Joint Genome Institute (JGI-PGF)"/>
            <person name="Lucas S."/>
            <person name="Copeland A."/>
            <person name="Lapidus A."/>
            <person name="Glavina del Rio T."/>
            <person name="Dalin E."/>
            <person name="Tice H."/>
            <person name="Bruce D."/>
            <person name="Goodwin L."/>
            <person name="Pitluck S."/>
            <person name="Kyrpides N."/>
            <person name="Mavromatis K."/>
            <person name="Ivanova N."/>
            <person name="Ovchinnikova G."/>
            <person name="Sims D."/>
            <person name="Meincke L."/>
            <person name="Brettin T."/>
            <person name="Detter J.C."/>
            <person name="Han C."/>
            <person name="Larimer F."/>
            <person name="Land M."/>
            <person name="Hauser L."/>
            <person name="Markowitz V."/>
            <person name="Cheng J.-F."/>
            <person name="Hugenholtz P."/>
            <person name="Woyke T."/>
            <person name="Wu D."/>
            <person name="Klenk H.-P."/>
            <person name="Eisen J.A."/>
        </authorList>
    </citation>
    <scope>NUCLEOTIDE SEQUENCE [LARGE SCALE GENOMIC DNA]</scope>
    <source>
        <strain evidence="4">ATCC 700099 / DSM 44233 / CIP 104796 / JCM 9543 / NBRC 105858 / Y-104</strain>
    </source>
</reference>
<dbReference type="STRING" id="479431.Namu_0697"/>
<dbReference type="PRINTS" id="PR00081">
    <property type="entry name" value="GDHRDH"/>
</dbReference>
<dbReference type="RefSeq" id="WP_015746027.1">
    <property type="nucleotide sequence ID" value="NC_013235.1"/>
</dbReference>
<evidence type="ECO:0000313" key="4">
    <source>
        <dbReference type="Proteomes" id="UP000002218"/>
    </source>
</evidence>
<sequence length="277" mass="28898">MSERLALVTGAAGAIGGGVAIMLRSRGFRVIAVDIDEAAVARAVTNIGGDTIGMACDARRRSQVAALADRIRGEWADRLEVLVANAGLIVPGQVGSVDPDQLYDQVDVMLACPVQLMNAAVPGMRARGRGRLLATVSMGGIISLPGSAAYSAAKAGLRAFLTALAAELAGSGVRVAGVYPSGVDTPMLRLEARHGGSLLNFVGRVHSVPDVVAAYEKALTGRRLEVYLPYTDSITTRLAHSVPGAANRIIPLFERFGRRGHAKYLARIDAEEASADG</sequence>
<dbReference type="EMBL" id="CP001737">
    <property type="protein sequence ID" value="ACV77111.1"/>
    <property type="molecule type" value="Genomic_DNA"/>
</dbReference>
<dbReference type="InterPro" id="IPR050259">
    <property type="entry name" value="SDR"/>
</dbReference>
<accession>C8X8D5</accession>
<gene>
    <name evidence="3" type="ordered locus">Namu_0697</name>
</gene>
<name>C8X8D5_NAKMY</name>
<dbReference type="Pfam" id="PF00106">
    <property type="entry name" value="adh_short"/>
    <property type="match status" value="1"/>
</dbReference>
<evidence type="ECO:0000256" key="1">
    <source>
        <dbReference type="ARBA" id="ARBA00006484"/>
    </source>
</evidence>
<dbReference type="PANTHER" id="PTHR42879:SF2">
    <property type="entry name" value="3-OXOACYL-[ACYL-CARRIER-PROTEIN] REDUCTASE FABG"/>
    <property type="match status" value="1"/>
</dbReference>
<dbReference type="HOGENOM" id="CLU_010194_2_1_11"/>
<dbReference type="CDD" id="cd05233">
    <property type="entry name" value="SDR_c"/>
    <property type="match status" value="1"/>
</dbReference>
<dbReference type="InterPro" id="IPR036291">
    <property type="entry name" value="NAD(P)-bd_dom_sf"/>
</dbReference>
<reference evidence="3 4" key="2">
    <citation type="journal article" date="2010" name="Stand. Genomic Sci.">
        <title>Complete genome sequence of Nakamurella multipartita type strain (Y-104).</title>
        <authorList>
            <person name="Tice H."/>
            <person name="Mayilraj S."/>
            <person name="Sims D."/>
            <person name="Lapidus A."/>
            <person name="Nolan M."/>
            <person name="Lucas S."/>
            <person name="Glavina Del Rio T."/>
            <person name="Copeland A."/>
            <person name="Cheng J.F."/>
            <person name="Meincke L."/>
            <person name="Bruce D."/>
            <person name="Goodwin L."/>
            <person name="Pitluck S."/>
            <person name="Ivanova N."/>
            <person name="Mavromatis K."/>
            <person name="Ovchinnikova G."/>
            <person name="Pati A."/>
            <person name="Chen A."/>
            <person name="Palaniappan K."/>
            <person name="Land M."/>
            <person name="Hauser L."/>
            <person name="Chang Y.J."/>
            <person name="Jeffries C.D."/>
            <person name="Detter J.C."/>
            <person name="Brettin T."/>
            <person name="Rohde M."/>
            <person name="Goker M."/>
            <person name="Bristow J."/>
            <person name="Eisen J.A."/>
            <person name="Markowitz V."/>
            <person name="Hugenholtz P."/>
            <person name="Kyrpides N.C."/>
            <person name="Klenk H.P."/>
            <person name="Chen F."/>
        </authorList>
    </citation>
    <scope>NUCLEOTIDE SEQUENCE [LARGE SCALE GENOMIC DNA]</scope>
    <source>
        <strain evidence="4">ATCC 700099 / DSM 44233 / CIP 104796 / JCM 9543 / NBRC 105858 / Y-104</strain>
    </source>
</reference>
<dbReference type="PANTHER" id="PTHR42879">
    <property type="entry name" value="3-OXOACYL-(ACYL-CARRIER-PROTEIN) REDUCTASE"/>
    <property type="match status" value="1"/>
</dbReference>
<dbReference type="InterPro" id="IPR020904">
    <property type="entry name" value="Sc_DH/Rdtase_CS"/>
</dbReference>